<dbReference type="AlphaFoldDB" id="A0AAF3EIN5"/>
<evidence type="ECO:0000256" key="1">
    <source>
        <dbReference type="SAM" id="MobiDB-lite"/>
    </source>
</evidence>
<accession>A0AAF3EIN5</accession>
<name>A0AAF3EIN5_9BILA</name>
<protein>
    <submittedName>
        <fullName evidence="4">Uncharacterized protein</fullName>
    </submittedName>
</protein>
<dbReference type="Proteomes" id="UP000887575">
    <property type="component" value="Unassembled WGS sequence"/>
</dbReference>
<keyword evidence="2" id="KW-0812">Transmembrane</keyword>
<organism evidence="3 4">
    <name type="scientific">Mesorhabditis belari</name>
    <dbReference type="NCBI Taxonomy" id="2138241"/>
    <lineage>
        <taxon>Eukaryota</taxon>
        <taxon>Metazoa</taxon>
        <taxon>Ecdysozoa</taxon>
        <taxon>Nematoda</taxon>
        <taxon>Chromadorea</taxon>
        <taxon>Rhabditida</taxon>
        <taxon>Rhabditina</taxon>
        <taxon>Rhabditomorpha</taxon>
        <taxon>Rhabditoidea</taxon>
        <taxon>Rhabditidae</taxon>
        <taxon>Mesorhabditinae</taxon>
        <taxon>Mesorhabditis</taxon>
    </lineage>
</organism>
<keyword evidence="2" id="KW-0472">Membrane</keyword>
<feature type="compositionally biased region" description="Polar residues" evidence="1">
    <location>
        <begin position="172"/>
        <end position="206"/>
    </location>
</feature>
<keyword evidence="2" id="KW-1133">Transmembrane helix</keyword>
<feature type="transmembrane region" description="Helical" evidence="2">
    <location>
        <begin position="84"/>
        <end position="108"/>
    </location>
</feature>
<evidence type="ECO:0000313" key="3">
    <source>
        <dbReference type="Proteomes" id="UP000887575"/>
    </source>
</evidence>
<evidence type="ECO:0000256" key="2">
    <source>
        <dbReference type="SAM" id="Phobius"/>
    </source>
</evidence>
<sequence>MAEMLSNHRKRVSLSLEVPSIWNETKEKEEIVAERVGECSSSSSRVLSPDGSIQIEFDPPPYVDEFTPVMGILGAPKCRCTSSLLALLSMMTGLVLVTSGAAITFFFYTQEALVITPGVTLMSIGIVLTLLGCVSWVSRFMLHDCLARVYSHMKAAPVKEAQRRRAKRLSRMSGTVSRSATATSQLPLSRSGSQATVTSNLTPSKY</sequence>
<feature type="transmembrane region" description="Helical" evidence="2">
    <location>
        <begin position="114"/>
        <end position="138"/>
    </location>
</feature>
<feature type="region of interest" description="Disordered" evidence="1">
    <location>
        <begin position="161"/>
        <end position="206"/>
    </location>
</feature>
<reference evidence="4" key="1">
    <citation type="submission" date="2024-02" db="UniProtKB">
        <authorList>
            <consortium name="WormBaseParasite"/>
        </authorList>
    </citation>
    <scope>IDENTIFICATION</scope>
</reference>
<dbReference type="WBParaSite" id="MBELARI_LOCUS1387">
    <property type="protein sequence ID" value="MBELARI_LOCUS1387"/>
    <property type="gene ID" value="MBELARI_LOCUS1387"/>
</dbReference>
<keyword evidence="3" id="KW-1185">Reference proteome</keyword>
<proteinExistence type="predicted"/>
<evidence type="ECO:0000313" key="4">
    <source>
        <dbReference type="WBParaSite" id="MBELARI_LOCUS1387"/>
    </source>
</evidence>